<keyword evidence="1" id="KW-0472">Membrane</keyword>
<evidence type="ECO:0000256" key="1">
    <source>
        <dbReference type="SAM" id="Phobius"/>
    </source>
</evidence>
<feature type="transmembrane region" description="Helical" evidence="1">
    <location>
        <begin position="6"/>
        <end position="26"/>
    </location>
</feature>
<keyword evidence="1" id="KW-1133">Transmembrane helix</keyword>
<keyword evidence="1" id="KW-0812">Transmembrane</keyword>
<organism evidence="2 3">
    <name type="scientific">Cupriavidus respiraculi</name>
    <dbReference type="NCBI Taxonomy" id="195930"/>
    <lineage>
        <taxon>Bacteria</taxon>
        <taxon>Pseudomonadati</taxon>
        <taxon>Pseudomonadota</taxon>
        <taxon>Betaproteobacteria</taxon>
        <taxon>Burkholderiales</taxon>
        <taxon>Burkholderiaceae</taxon>
        <taxon>Cupriavidus</taxon>
    </lineage>
</organism>
<dbReference type="Pfam" id="PF10861">
    <property type="entry name" value="DUF2784"/>
    <property type="match status" value="1"/>
</dbReference>
<feature type="transmembrane region" description="Helical" evidence="1">
    <location>
        <begin position="33"/>
        <end position="52"/>
    </location>
</feature>
<proteinExistence type="predicted"/>
<protein>
    <recommendedName>
        <fullName evidence="4">DUF2784 domain-containing protein</fullName>
    </recommendedName>
</protein>
<accession>A0ABN7ZCU3</accession>
<comment type="caution">
    <text evidence="2">The sequence shown here is derived from an EMBL/GenBank/DDBJ whole genome shotgun (WGS) entry which is preliminary data.</text>
</comment>
<dbReference type="EMBL" id="CAJZAH010000009">
    <property type="protein sequence ID" value="CAG9183439.1"/>
    <property type="molecule type" value="Genomic_DNA"/>
</dbReference>
<dbReference type="InterPro" id="IPR021218">
    <property type="entry name" value="DUF2784"/>
</dbReference>
<sequence>MAGWAADAVVLLHLAFIAFVLAGALLALRWPRIVWLHLPAALWGVVVEWTGWLCPLTPLENALRRAAGEPGYGGGFVERYIVPLIYPATLTRDTQLVLGAVVLLVNLAAYGFVYARWRRGRGH</sequence>
<feature type="transmembrane region" description="Helical" evidence="1">
    <location>
        <begin position="96"/>
        <end position="115"/>
    </location>
</feature>
<gene>
    <name evidence="2" type="ORF">LMG21510_04832</name>
</gene>
<reference evidence="2 3" key="1">
    <citation type="submission" date="2021-08" db="EMBL/GenBank/DDBJ databases">
        <authorList>
            <person name="Peeters C."/>
        </authorList>
    </citation>
    <scope>NUCLEOTIDE SEQUENCE [LARGE SCALE GENOMIC DNA]</scope>
    <source>
        <strain evidence="2 3">LMG 21510</strain>
    </source>
</reference>
<dbReference type="RefSeq" id="WP_224044426.1">
    <property type="nucleotide sequence ID" value="NZ_CAJZAH010000009.1"/>
</dbReference>
<evidence type="ECO:0000313" key="2">
    <source>
        <dbReference type="EMBL" id="CAG9183439.1"/>
    </source>
</evidence>
<evidence type="ECO:0000313" key="3">
    <source>
        <dbReference type="Proteomes" id="UP000721236"/>
    </source>
</evidence>
<keyword evidence="3" id="KW-1185">Reference proteome</keyword>
<evidence type="ECO:0008006" key="4">
    <source>
        <dbReference type="Google" id="ProtNLM"/>
    </source>
</evidence>
<dbReference type="Proteomes" id="UP000721236">
    <property type="component" value="Unassembled WGS sequence"/>
</dbReference>
<name>A0ABN7ZCU3_9BURK</name>